<protein>
    <submittedName>
        <fullName evidence="1">Uncharacterized protein</fullName>
    </submittedName>
</protein>
<accession>A0ACD3B079</accession>
<name>A0ACD3B079_9AGAR</name>
<reference evidence="1 2" key="1">
    <citation type="journal article" date="2019" name="Nat. Ecol. Evol.">
        <title>Megaphylogeny resolves global patterns of mushroom evolution.</title>
        <authorList>
            <person name="Varga T."/>
            <person name="Krizsan K."/>
            <person name="Foldi C."/>
            <person name="Dima B."/>
            <person name="Sanchez-Garcia M."/>
            <person name="Sanchez-Ramirez S."/>
            <person name="Szollosi G.J."/>
            <person name="Szarkandi J.G."/>
            <person name="Papp V."/>
            <person name="Albert L."/>
            <person name="Andreopoulos W."/>
            <person name="Angelini C."/>
            <person name="Antonin V."/>
            <person name="Barry K.W."/>
            <person name="Bougher N.L."/>
            <person name="Buchanan P."/>
            <person name="Buyck B."/>
            <person name="Bense V."/>
            <person name="Catcheside P."/>
            <person name="Chovatia M."/>
            <person name="Cooper J."/>
            <person name="Damon W."/>
            <person name="Desjardin D."/>
            <person name="Finy P."/>
            <person name="Geml J."/>
            <person name="Haridas S."/>
            <person name="Hughes K."/>
            <person name="Justo A."/>
            <person name="Karasinski D."/>
            <person name="Kautmanova I."/>
            <person name="Kiss B."/>
            <person name="Kocsube S."/>
            <person name="Kotiranta H."/>
            <person name="LaButti K.M."/>
            <person name="Lechner B.E."/>
            <person name="Liimatainen K."/>
            <person name="Lipzen A."/>
            <person name="Lukacs Z."/>
            <person name="Mihaltcheva S."/>
            <person name="Morgado L.N."/>
            <person name="Niskanen T."/>
            <person name="Noordeloos M.E."/>
            <person name="Ohm R.A."/>
            <person name="Ortiz-Santana B."/>
            <person name="Ovrebo C."/>
            <person name="Racz N."/>
            <person name="Riley R."/>
            <person name="Savchenko A."/>
            <person name="Shiryaev A."/>
            <person name="Soop K."/>
            <person name="Spirin V."/>
            <person name="Szebenyi C."/>
            <person name="Tomsovsky M."/>
            <person name="Tulloss R.E."/>
            <person name="Uehling J."/>
            <person name="Grigoriev I.V."/>
            <person name="Vagvolgyi C."/>
            <person name="Papp T."/>
            <person name="Martin F.M."/>
            <person name="Miettinen O."/>
            <person name="Hibbett D.S."/>
            <person name="Nagy L.G."/>
        </authorList>
    </citation>
    <scope>NUCLEOTIDE SEQUENCE [LARGE SCALE GENOMIC DNA]</scope>
    <source>
        <strain evidence="1 2">NL-1719</strain>
    </source>
</reference>
<evidence type="ECO:0000313" key="1">
    <source>
        <dbReference type="EMBL" id="TFK71379.1"/>
    </source>
</evidence>
<gene>
    <name evidence="1" type="ORF">BDN72DRAFT_895740</name>
</gene>
<sequence length="488" mass="54289">MREGRELHRRTKADPDLNPNLKFSPTACRFCTTQPTSSTRPSSSMFWRTLARHSISPISQCGLNHPTRTFVRSSPWSRLTRELTPHRFARSSSGTGKVPSSIHEQVAQQGNRLFSQVVEKPRIRNQILFFTFGSLFVFTYAASRTNFETEAWTRRLLNTSQVWSPSSITSVDLKRAQHAELIKSLREGFAAITGKAQEVPGLIRPWLSTLYVAVMQPYADASEGKRLTWKICLLNAAIFVAWKFRRLQGPMTVRFMHNPLSGLSYTLLTSVFSHRSFLHLAFNCLALESFGSAAYYYFVKEQANSSPPQLESTATWHFLAFFLSAGLFSGLVSHVVAAKFHYPRMIAELAKSGSIKRTTDTWASAVAASVNTAKEAAKAAPTTILPSLGASGAVYAAVTVTALAFPESQVALFIPPSFPIPIQWGVGGMITMDLIGIMRGWRMFDHWAHLGGAAFGIAYYNYGPAFWHRMRQGTLLEPEPEPELPSPS</sequence>
<organism evidence="1 2">
    <name type="scientific">Pluteus cervinus</name>
    <dbReference type="NCBI Taxonomy" id="181527"/>
    <lineage>
        <taxon>Eukaryota</taxon>
        <taxon>Fungi</taxon>
        <taxon>Dikarya</taxon>
        <taxon>Basidiomycota</taxon>
        <taxon>Agaricomycotina</taxon>
        <taxon>Agaricomycetes</taxon>
        <taxon>Agaricomycetidae</taxon>
        <taxon>Agaricales</taxon>
        <taxon>Pluteineae</taxon>
        <taxon>Pluteaceae</taxon>
        <taxon>Pluteus</taxon>
    </lineage>
</organism>
<proteinExistence type="predicted"/>
<evidence type="ECO:0000313" key="2">
    <source>
        <dbReference type="Proteomes" id="UP000308600"/>
    </source>
</evidence>
<dbReference type="Proteomes" id="UP000308600">
    <property type="component" value="Unassembled WGS sequence"/>
</dbReference>
<dbReference type="EMBL" id="ML208299">
    <property type="protein sequence ID" value="TFK71379.1"/>
    <property type="molecule type" value="Genomic_DNA"/>
</dbReference>
<keyword evidence="2" id="KW-1185">Reference proteome</keyword>